<proteinExistence type="predicted"/>
<dbReference type="Proteomes" id="UP000799438">
    <property type="component" value="Unassembled WGS sequence"/>
</dbReference>
<sequence length="76" mass="8312">MHAWLELGPSAKDYGPTAGAEAVRRWTRLDGVSLSAWRVWIIMPCLVLRLLAEAWLVGSGWGSDWRCGSLSSLLGA</sequence>
<name>A0A6A6BEL0_9PEZI</name>
<dbReference type="EMBL" id="ML995488">
    <property type="protein sequence ID" value="KAF2140911.1"/>
    <property type="molecule type" value="Genomic_DNA"/>
</dbReference>
<organism evidence="1 2">
    <name type="scientific">Aplosporella prunicola CBS 121167</name>
    <dbReference type="NCBI Taxonomy" id="1176127"/>
    <lineage>
        <taxon>Eukaryota</taxon>
        <taxon>Fungi</taxon>
        <taxon>Dikarya</taxon>
        <taxon>Ascomycota</taxon>
        <taxon>Pezizomycotina</taxon>
        <taxon>Dothideomycetes</taxon>
        <taxon>Dothideomycetes incertae sedis</taxon>
        <taxon>Botryosphaeriales</taxon>
        <taxon>Aplosporellaceae</taxon>
        <taxon>Aplosporella</taxon>
    </lineage>
</organism>
<dbReference type="RefSeq" id="XP_033396624.1">
    <property type="nucleotide sequence ID" value="XM_033546656.1"/>
</dbReference>
<accession>A0A6A6BEL0</accession>
<dbReference type="GeneID" id="54304162"/>
<dbReference type="AlphaFoldDB" id="A0A6A6BEL0"/>
<keyword evidence="2" id="KW-1185">Reference proteome</keyword>
<protein>
    <submittedName>
        <fullName evidence="1">Uncharacterized protein</fullName>
    </submittedName>
</protein>
<reference evidence="1" key="1">
    <citation type="journal article" date="2020" name="Stud. Mycol.">
        <title>101 Dothideomycetes genomes: a test case for predicting lifestyles and emergence of pathogens.</title>
        <authorList>
            <person name="Haridas S."/>
            <person name="Albert R."/>
            <person name="Binder M."/>
            <person name="Bloem J."/>
            <person name="Labutti K."/>
            <person name="Salamov A."/>
            <person name="Andreopoulos B."/>
            <person name="Baker S."/>
            <person name="Barry K."/>
            <person name="Bills G."/>
            <person name="Bluhm B."/>
            <person name="Cannon C."/>
            <person name="Castanera R."/>
            <person name="Culley D."/>
            <person name="Daum C."/>
            <person name="Ezra D."/>
            <person name="Gonzalez J."/>
            <person name="Henrissat B."/>
            <person name="Kuo A."/>
            <person name="Liang C."/>
            <person name="Lipzen A."/>
            <person name="Lutzoni F."/>
            <person name="Magnuson J."/>
            <person name="Mondo S."/>
            <person name="Nolan M."/>
            <person name="Ohm R."/>
            <person name="Pangilinan J."/>
            <person name="Park H.-J."/>
            <person name="Ramirez L."/>
            <person name="Alfaro M."/>
            <person name="Sun H."/>
            <person name="Tritt A."/>
            <person name="Yoshinaga Y."/>
            <person name="Zwiers L.-H."/>
            <person name="Turgeon B."/>
            <person name="Goodwin S."/>
            <person name="Spatafora J."/>
            <person name="Crous P."/>
            <person name="Grigoriev I."/>
        </authorList>
    </citation>
    <scope>NUCLEOTIDE SEQUENCE</scope>
    <source>
        <strain evidence="1">CBS 121167</strain>
    </source>
</reference>
<gene>
    <name evidence="1" type="ORF">K452DRAFT_42786</name>
</gene>
<evidence type="ECO:0000313" key="2">
    <source>
        <dbReference type="Proteomes" id="UP000799438"/>
    </source>
</evidence>
<evidence type="ECO:0000313" key="1">
    <source>
        <dbReference type="EMBL" id="KAF2140911.1"/>
    </source>
</evidence>